<reference evidence="14" key="1">
    <citation type="submission" date="2021-01" db="EMBL/GenBank/DDBJ databases">
        <authorList>
            <person name="Corre E."/>
            <person name="Pelletier E."/>
            <person name="Niang G."/>
            <person name="Scheremetjew M."/>
            <person name="Finn R."/>
            <person name="Kale V."/>
            <person name="Holt S."/>
            <person name="Cochrane G."/>
            <person name="Meng A."/>
            <person name="Brown T."/>
            <person name="Cohen L."/>
        </authorList>
    </citation>
    <scope>NUCLEOTIDE SEQUENCE</scope>
    <source>
        <strain evidence="14">Pop2</strain>
    </source>
</reference>
<dbReference type="PANTHER" id="PTHR12480">
    <property type="entry name" value="ARGININE DEMETHYLASE AND LYSYL-HYDROXYLASE JMJD"/>
    <property type="match status" value="1"/>
</dbReference>
<evidence type="ECO:0000256" key="5">
    <source>
        <dbReference type="ARBA" id="ARBA00022964"/>
    </source>
</evidence>
<dbReference type="Gene3D" id="1.20.1280.270">
    <property type="match status" value="1"/>
</dbReference>
<dbReference type="GO" id="GO:0005737">
    <property type="term" value="C:cytoplasm"/>
    <property type="evidence" value="ECO:0007669"/>
    <property type="project" value="TreeGrafter"/>
</dbReference>
<organism evidence="14">
    <name type="scientific">Ditylum brightwellii</name>
    <dbReference type="NCBI Taxonomy" id="49249"/>
    <lineage>
        <taxon>Eukaryota</taxon>
        <taxon>Sar</taxon>
        <taxon>Stramenopiles</taxon>
        <taxon>Ochrophyta</taxon>
        <taxon>Bacillariophyta</taxon>
        <taxon>Mediophyceae</taxon>
        <taxon>Lithodesmiophycidae</taxon>
        <taxon>Lithodesmiales</taxon>
        <taxon>Lithodesmiaceae</taxon>
        <taxon>Ditylum</taxon>
    </lineage>
</organism>
<dbReference type="Pfam" id="PF02373">
    <property type="entry name" value="JmjC"/>
    <property type="match status" value="1"/>
</dbReference>
<comment type="similarity">
    <text evidence="11">Belongs to the JMJD6 family.</text>
</comment>
<evidence type="ECO:0000256" key="8">
    <source>
        <dbReference type="ARBA" id="ARBA00023015"/>
    </source>
</evidence>
<evidence type="ECO:0000256" key="6">
    <source>
        <dbReference type="ARBA" id="ARBA00023002"/>
    </source>
</evidence>
<evidence type="ECO:0000259" key="13">
    <source>
        <dbReference type="PROSITE" id="PS51184"/>
    </source>
</evidence>
<feature type="compositionally biased region" description="Basic residues" evidence="12">
    <location>
        <begin position="440"/>
        <end position="449"/>
    </location>
</feature>
<keyword evidence="9" id="KW-0804">Transcription</keyword>
<dbReference type="PROSITE" id="PS51184">
    <property type="entry name" value="JMJC"/>
    <property type="match status" value="1"/>
</dbReference>
<keyword evidence="4" id="KW-0156">Chromatin regulator</keyword>
<accession>A0A6U3QEW5</accession>
<dbReference type="SUPFAM" id="SSF51197">
    <property type="entry name" value="Clavaminate synthase-like"/>
    <property type="match status" value="1"/>
</dbReference>
<dbReference type="PANTHER" id="PTHR12480:SF32">
    <property type="entry name" value="BIFUNCTIONAL ARGININE DEMETHYLASE AND LYSYL-HYDROXYLASE JMJD6"/>
    <property type="match status" value="1"/>
</dbReference>
<feature type="compositionally biased region" description="Basic and acidic residues" evidence="12">
    <location>
        <begin position="460"/>
        <end position="490"/>
    </location>
</feature>
<dbReference type="GO" id="GO:0106140">
    <property type="term" value="F:P-TEFb complex binding"/>
    <property type="evidence" value="ECO:0007669"/>
    <property type="project" value="TreeGrafter"/>
</dbReference>
<keyword evidence="7" id="KW-0408">Iron</keyword>
<evidence type="ECO:0000256" key="2">
    <source>
        <dbReference type="ARBA" id="ARBA00004123"/>
    </source>
</evidence>
<dbReference type="GO" id="GO:0005634">
    <property type="term" value="C:nucleus"/>
    <property type="evidence" value="ECO:0007669"/>
    <property type="project" value="UniProtKB-SubCell"/>
</dbReference>
<comment type="cofactor">
    <cofactor evidence="1">
        <name>Fe(2+)</name>
        <dbReference type="ChEBI" id="CHEBI:29033"/>
    </cofactor>
</comment>
<dbReference type="EMBL" id="HBGN01011245">
    <property type="protein sequence ID" value="CAD9322715.1"/>
    <property type="molecule type" value="Transcribed_RNA"/>
</dbReference>
<evidence type="ECO:0000256" key="4">
    <source>
        <dbReference type="ARBA" id="ARBA00022853"/>
    </source>
</evidence>
<sequence length="497" mass="58144">MGWREKAKRAKRLHRPSLKDWECDGLYDTFPAYACSVTESSPYQSFIPFGQPKNDSAEEAPYTNATHIPAILDAKRLPVKVFAEEYESKSIPCVISNIPAGYDIHPISSSSNHSSHYGTNSVVEDQEQDEQKQMSLKAKEWPAMRRWNLEALESDPDLRDRSFKCGEDDDGKSIRIKLKHFLRYLHDTRDDSPLYIFDSTYDEDKLAKRLLTDYRVPEYFKEDLFHLVGERRRPPYRWFLVGPERSGTCVHIDPLATSAWNTLIYGAKRWVLFPPHTPKHVVKGKGLIKKNEDDEAIHYFMTILPRIKQRAAESDGTGDYENFQCYEFTQNAGETVYIPNGWWHAVLNLSHTVGVTQNFCSQQNFEEVWIKTRSGRKKMAYKWLSQLDKHYPHLAATARKLNRRDDFVMYYDPEEVAKREKEKAKQRKLKKQAKAAQREKRQKKKREKRRSMQENSSDSDSDRSSSESEVRMTHSPRNEASFRDTKRSRYESNYISP</sequence>
<name>A0A6U3QEW5_9STRA</name>
<keyword evidence="5" id="KW-0223">Dioxygenase</keyword>
<evidence type="ECO:0000256" key="9">
    <source>
        <dbReference type="ARBA" id="ARBA00023163"/>
    </source>
</evidence>
<keyword evidence="8" id="KW-0805">Transcription regulation</keyword>
<evidence type="ECO:0000256" key="11">
    <source>
        <dbReference type="ARBA" id="ARBA00038068"/>
    </source>
</evidence>
<feature type="domain" description="JmjC" evidence="13">
    <location>
        <begin position="205"/>
        <end position="376"/>
    </location>
</feature>
<dbReference type="GO" id="GO:0046872">
    <property type="term" value="F:metal ion binding"/>
    <property type="evidence" value="ECO:0007669"/>
    <property type="project" value="UniProtKB-KW"/>
</dbReference>
<evidence type="ECO:0000256" key="3">
    <source>
        <dbReference type="ARBA" id="ARBA00022723"/>
    </source>
</evidence>
<comment type="subcellular location">
    <subcellularLocation>
        <location evidence="2">Nucleus</location>
    </subcellularLocation>
</comment>
<dbReference type="SMART" id="SM00558">
    <property type="entry name" value="JmjC"/>
    <property type="match status" value="1"/>
</dbReference>
<dbReference type="Gene3D" id="2.60.120.650">
    <property type="entry name" value="Cupin"/>
    <property type="match status" value="1"/>
</dbReference>
<evidence type="ECO:0000256" key="1">
    <source>
        <dbReference type="ARBA" id="ARBA00001954"/>
    </source>
</evidence>
<keyword evidence="3" id="KW-0479">Metal-binding</keyword>
<keyword evidence="6" id="KW-0560">Oxidoreductase</keyword>
<feature type="compositionally biased region" description="Basic residues" evidence="12">
    <location>
        <begin position="424"/>
        <end position="433"/>
    </location>
</feature>
<dbReference type="InterPro" id="IPR050910">
    <property type="entry name" value="JMJD6_ArgDemeth/LysHydrox"/>
</dbReference>
<evidence type="ECO:0000256" key="7">
    <source>
        <dbReference type="ARBA" id="ARBA00023004"/>
    </source>
</evidence>
<proteinExistence type="inferred from homology"/>
<dbReference type="AlphaFoldDB" id="A0A6U3QEW5"/>
<dbReference type="InterPro" id="IPR003347">
    <property type="entry name" value="JmjC_dom"/>
</dbReference>
<keyword evidence="10" id="KW-0539">Nucleus</keyword>
<protein>
    <recommendedName>
        <fullName evidence="13">JmjC domain-containing protein</fullName>
    </recommendedName>
</protein>
<dbReference type="GO" id="GO:0033749">
    <property type="term" value="F:histone H4R3 demethylase activity"/>
    <property type="evidence" value="ECO:0007669"/>
    <property type="project" value="TreeGrafter"/>
</dbReference>
<evidence type="ECO:0000313" key="14">
    <source>
        <dbReference type="EMBL" id="CAD9322715.1"/>
    </source>
</evidence>
<gene>
    <name evidence="14" type="ORF">DBRI1063_LOCUS7174</name>
</gene>
<feature type="region of interest" description="Disordered" evidence="12">
    <location>
        <begin position="418"/>
        <end position="497"/>
    </location>
</feature>
<evidence type="ECO:0000256" key="12">
    <source>
        <dbReference type="SAM" id="MobiDB-lite"/>
    </source>
</evidence>
<evidence type="ECO:0000256" key="10">
    <source>
        <dbReference type="ARBA" id="ARBA00023242"/>
    </source>
</evidence>